<evidence type="ECO:0000256" key="3">
    <source>
        <dbReference type="ARBA" id="ARBA00010860"/>
    </source>
</evidence>
<evidence type="ECO:0000256" key="8">
    <source>
        <dbReference type="ARBA" id="ARBA00023316"/>
    </source>
</evidence>
<dbReference type="SUPFAM" id="SSF54106">
    <property type="entry name" value="LysM domain"/>
    <property type="match status" value="3"/>
</dbReference>
<dbReference type="Pfam" id="PF01520">
    <property type="entry name" value="Amidase_3"/>
    <property type="match status" value="1"/>
</dbReference>
<feature type="region of interest" description="Disordered" evidence="9">
    <location>
        <begin position="140"/>
        <end position="163"/>
    </location>
</feature>
<evidence type="ECO:0000256" key="9">
    <source>
        <dbReference type="SAM" id="MobiDB-lite"/>
    </source>
</evidence>
<comment type="similarity">
    <text evidence="3">Belongs to the N-acetylmuramoyl-L-alanine amidase 3 family.</text>
</comment>
<dbReference type="Proteomes" id="UP000198854">
    <property type="component" value="Unassembled WGS sequence"/>
</dbReference>
<evidence type="ECO:0000313" key="12">
    <source>
        <dbReference type="Proteomes" id="UP000198854"/>
    </source>
</evidence>
<gene>
    <name evidence="11" type="ORF">SAMN04488136_13940</name>
</gene>
<dbReference type="SMART" id="SM00646">
    <property type="entry name" value="Ami_3"/>
    <property type="match status" value="1"/>
</dbReference>
<dbReference type="InterPro" id="IPR050695">
    <property type="entry name" value="N-acetylmuramoyl_amidase_3"/>
</dbReference>
<dbReference type="GO" id="GO:0030288">
    <property type="term" value="C:outer membrane-bounded periplasmic space"/>
    <property type="evidence" value="ECO:0007669"/>
    <property type="project" value="TreeGrafter"/>
</dbReference>
<comment type="catalytic activity">
    <reaction evidence="1">
        <text>Hydrolyzes the link between N-acetylmuramoyl residues and L-amino acid residues in certain cell-wall glycopeptides.</text>
        <dbReference type="EC" id="3.5.1.28"/>
    </reaction>
</comment>
<reference evidence="11 12" key="1">
    <citation type="submission" date="2016-10" db="EMBL/GenBank/DDBJ databases">
        <authorList>
            <person name="de Groot N.N."/>
        </authorList>
    </citation>
    <scope>NUCLEOTIDE SEQUENCE [LARGE SCALE GENOMIC DNA]</scope>
    <source>
        <strain evidence="11 12">CGMCC 1.10228</strain>
    </source>
</reference>
<sequence>MLKSTLSYRAAFVSCFLTLLLFPKLLWANALEGVRVWPSPDETRVVIDLKDQADYSYFSLTGPNRLVVDLKNTALQTKLPINVGDSPVLTKVRSSSPPEKGTYRLVFELKSKAPANLFTLAPTPGGQYGHRLVVDFAHSEKPDTSATSSSATTTSTVSRDASSLKGSGDIVVAIDAGHGGEDPGSIGPSRKYEKVATLAIAKKIAAQINAVPGMKAVLTRQGDYYVNLNKRSEIARKNKAHLLVSIHADAFSSPQPRGASVFVLNTRRANTEIGRWVENHEQQSQLLGGAGEVLAKNNNDKNISQTLLDLQFSHSQKEGYKVATKILAEVGKVAYLHKRKPVNASLAVLKSPDIPSVLVETGFISNPNEERLLFQRSHQDKLARALAKAVVQYFEENPPEGTLFANRGKALKHKVTSGESLSVLAQRYGVSSKAIMSANNLSSSSLRIGQVLTIPAGGSKDIPVPVIENPVETRVVTHVVQRGEYLGLIASKYKVPVSTIKRENNLKSDTLKLGQKLKITVSMKDRPLRKHTVKRGEFLGKIATHYGVSVDSIRRANKLRSDGLAVGQELIIPNN</sequence>
<feature type="compositionally biased region" description="Low complexity" evidence="9">
    <location>
        <begin position="144"/>
        <end position="163"/>
    </location>
</feature>
<dbReference type="Gene3D" id="3.40.630.40">
    <property type="entry name" value="Zn-dependent exopeptidases"/>
    <property type="match status" value="1"/>
</dbReference>
<dbReference type="EC" id="3.5.1.28" evidence="4"/>
<evidence type="ECO:0000256" key="7">
    <source>
        <dbReference type="ARBA" id="ARBA00022801"/>
    </source>
</evidence>
<dbReference type="PANTHER" id="PTHR30404">
    <property type="entry name" value="N-ACETYLMURAMOYL-L-ALANINE AMIDASE"/>
    <property type="match status" value="1"/>
</dbReference>
<dbReference type="InterPro" id="IPR021731">
    <property type="entry name" value="AMIN_dom"/>
</dbReference>
<dbReference type="STRING" id="861298.SAMN04488136_13940"/>
<dbReference type="SMART" id="SM00257">
    <property type="entry name" value="LysM"/>
    <property type="match status" value="3"/>
</dbReference>
<evidence type="ECO:0000256" key="4">
    <source>
        <dbReference type="ARBA" id="ARBA00011901"/>
    </source>
</evidence>
<evidence type="ECO:0000256" key="1">
    <source>
        <dbReference type="ARBA" id="ARBA00001561"/>
    </source>
</evidence>
<dbReference type="GO" id="GO:0008745">
    <property type="term" value="F:N-acetylmuramoyl-L-alanine amidase activity"/>
    <property type="evidence" value="ECO:0007669"/>
    <property type="project" value="UniProtKB-EC"/>
</dbReference>
<dbReference type="CDD" id="cd00118">
    <property type="entry name" value="LysM"/>
    <property type="match status" value="3"/>
</dbReference>
<dbReference type="Pfam" id="PF01476">
    <property type="entry name" value="LysM"/>
    <property type="match status" value="3"/>
</dbReference>
<feature type="domain" description="LysM" evidence="10">
    <location>
        <begin position="529"/>
        <end position="572"/>
    </location>
</feature>
<dbReference type="GO" id="GO:0009253">
    <property type="term" value="P:peptidoglycan catabolic process"/>
    <property type="evidence" value="ECO:0007669"/>
    <property type="project" value="InterPro"/>
</dbReference>
<proteinExistence type="inferred from homology"/>
<name>A0A1G8GPV5_9VIBR</name>
<keyword evidence="5" id="KW-0732">Signal</keyword>
<dbReference type="InterPro" id="IPR018392">
    <property type="entry name" value="LysM"/>
</dbReference>
<keyword evidence="7" id="KW-0378">Hydrolase</keyword>
<dbReference type="GO" id="GO:0071555">
    <property type="term" value="P:cell wall organization"/>
    <property type="evidence" value="ECO:0007669"/>
    <property type="project" value="UniProtKB-KW"/>
</dbReference>
<dbReference type="Gene3D" id="3.10.350.10">
    <property type="entry name" value="LysM domain"/>
    <property type="match status" value="3"/>
</dbReference>
<dbReference type="SUPFAM" id="SSF53187">
    <property type="entry name" value="Zn-dependent exopeptidases"/>
    <property type="match status" value="1"/>
</dbReference>
<dbReference type="OrthoDB" id="9806267at2"/>
<dbReference type="PANTHER" id="PTHR30404:SF6">
    <property type="entry name" value="N-ACETYLMURAMOYL-L-ALANINE AMIDASE AMIB"/>
    <property type="match status" value="1"/>
</dbReference>
<keyword evidence="6" id="KW-0574">Periplasm</keyword>
<dbReference type="CDD" id="cd02696">
    <property type="entry name" value="MurNAc-LAA"/>
    <property type="match status" value="1"/>
</dbReference>
<organism evidence="11 12">
    <name type="scientific">Vibrio xiamenensis</name>
    <dbReference type="NCBI Taxonomy" id="861298"/>
    <lineage>
        <taxon>Bacteria</taxon>
        <taxon>Pseudomonadati</taxon>
        <taxon>Pseudomonadota</taxon>
        <taxon>Gammaproteobacteria</taxon>
        <taxon>Vibrionales</taxon>
        <taxon>Vibrionaceae</taxon>
        <taxon>Vibrio</taxon>
    </lineage>
</organism>
<dbReference type="InterPro" id="IPR002508">
    <property type="entry name" value="MurNAc-LAA_cat"/>
</dbReference>
<dbReference type="FunFam" id="3.40.630.40:FF:000003">
    <property type="entry name" value="N-acetylmuramoyl-L-alanine amidase AmiB"/>
    <property type="match status" value="1"/>
</dbReference>
<dbReference type="Gene3D" id="2.60.40.3500">
    <property type="match status" value="1"/>
</dbReference>
<dbReference type="PROSITE" id="PS51782">
    <property type="entry name" value="LYSM"/>
    <property type="match status" value="3"/>
</dbReference>
<feature type="domain" description="LysM" evidence="10">
    <location>
        <begin position="411"/>
        <end position="454"/>
    </location>
</feature>
<evidence type="ECO:0000313" key="11">
    <source>
        <dbReference type="EMBL" id="SDH96376.1"/>
    </source>
</evidence>
<feature type="domain" description="LysM" evidence="10">
    <location>
        <begin position="476"/>
        <end position="519"/>
    </location>
</feature>
<dbReference type="InterPro" id="IPR036779">
    <property type="entry name" value="LysM_dom_sf"/>
</dbReference>
<keyword evidence="8" id="KW-0961">Cell wall biogenesis/degradation</keyword>
<evidence type="ECO:0000256" key="6">
    <source>
        <dbReference type="ARBA" id="ARBA00022764"/>
    </source>
</evidence>
<accession>A0A1G8GPV5</accession>
<dbReference type="RefSeq" id="WP_093279155.1">
    <property type="nucleotide sequence ID" value="NZ_FNDD01000039.1"/>
</dbReference>
<keyword evidence="12" id="KW-1185">Reference proteome</keyword>
<comment type="subcellular location">
    <subcellularLocation>
        <location evidence="2">Periplasm</location>
    </subcellularLocation>
</comment>
<protein>
    <recommendedName>
        <fullName evidence="4">N-acetylmuramoyl-L-alanine amidase</fullName>
        <ecNumber evidence="4">3.5.1.28</ecNumber>
    </recommendedName>
</protein>
<dbReference type="EMBL" id="FNDD01000039">
    <property type="protein sequence ID" value="SDH96376.1"/>
    <property type="molecule type" value="Genomic_DNA"/>
</dbReference>
<dbReference type="AlphaFoldDB" id="A0A1G8GPV5"/>
<dbReference type="Pfam" id="PF11741">
    <property type="entry name" value="AMIN"/>
    <property type="match status" value="1"/>
</dbReference>
<evidence type="ECO:0000256" key="2">
    <source>
        <dbReference type="ARBA" id="ARBA00004418"/>
    </source>
</evidence>
<evidence type="ECO:0000256" key="5">
    <source>
        <dbReference type="ARBA" id="ARBA00022729"/>
    </source>
</evidence>
<evidence type="ECO:0000259" key="10">
    <source>
        <dbReference type="PROSITE" id="PS51782"/>
    </source>
</evidence>